<dbReference type="AlphaFoldDB" id="A0A078AEV4"/>
<evidence type="ECO:0000313" key="2">
    <source>
        <dbReference type="Proteomes" id="UP000039865"/>
    </source>
</evidence>
<reference evidence="1 2" key="1">
    <citation type="submission" date="2014-06" db="EMBL/GenBank/DDBJ databases">
        <authorList>
            <person name="Swart Estienne"/>
        </authorList>
    </citation>
    <scope>NUCLEOTIDE SEQUENCE [LARGE SCALE GENOMIC DNA]</scope>
    <source>
        <strain evidence="1 2">130c</strain>
    </source>
</reference>
<name>A0A078AEV4_STYLE</name>
<proteinExistence type="predicted"/>
<accession>A0A078AEV4</accession>
<dbReference type="Proteomes" id="UP000039865">
    <property type="component" value="Unassembled WGS sequence"/>
</dbReference>
<gene>
    <name evidence="1" type="primary">Contig11386.g12170</name>
    <name evidence="1" type="ORF">STYLEM_9354</name>
</gene>
<keyword evidence="2" id="KW-1185">Reference proteome</keyword>
<organism evidence="1 2">
    <name type="scientific">Stylonychia lemnae</name>
    <name type="common">Ciliate</name>
    <dbReference type="NCBI Taxonomy" id="5949"/>
    <lineage>
        <taxon>Eukaryota</taxon>
        <taxon>Sar</taxon>
        <taxon>Alveolata</taxon>
        <taxon>Ciliophora</taxon>
        <taxon>Intramacronucleata</taxon>
        <taxon>Spirotrichea</taxon>
        <taxon>Stichotrichia</taxon>
        <taxon>Sporadotrichida</taxon>
        <taxon>Oxytrichidae</taxon>
        <taxon>Stylonychinae</taxon>
        <taxon>Stylonychia</taxon>
    </lineage>
</organism>
<dbReference type="EMBL" id="CCKQ01008892">
    <property type="protein sequence ID" value="CDW80356.1"/>
    <property type="molecule type" value="Genomic_DNA"/>
</dbReference>
<evidence type="ECO:0000313" key="1">
    <source>
        <dbReference type="EMBL" id="CDW80356.1"/>
    </source>
</evidence>
<sequence>MIASSLNTISCLLPIQVSSMIVPRHPIEKNISKIIKIAYTQGIIQFFLLSQYCVGYSRSTEAFEYPQFKAKFQKQGFRDQISLFLQDLGTQMPIYEPQLKYLPFPPLEKYSGYVGEP</sequence>
<protein>
    <submittedName>
        <fullName evidence="1">Uncharacterized protein</fullName>
    </submittedName>
</protein>
<dbReference type="InParanoid" id="A0A078AEV4"/>